<feature type="region of interest" description="Disordered" evidence="1">
    <location>
        <begin position="198"/>
        <end position="220"/>
    </location>
</feature>
<comment type="caution">
    <text evidence="2">The sequence shown here is derived from an EMBL/GenBank/DDBJ whole genome shotgun (WGS) entry which is preliminary data.</text>
</comment>
<keyword evidence="3" id="KW-1185">Reference proteome</keyword>
<dbReference type="RefSeq" id="WP_381605072.1">
    <property type="nucleotide sequence ID" value="NZ_JBHTEB010000001.1"/>
</dbReference>
<dbReference type="Proteomes" id="UP001597023">
    <property type="component" value="Unassembled WGS sequence"/>
</dbReference>
<evidence type="ECO:0000313" key="3">
    <source>
        <dbReference type="Proteomes" id="UP001597023"/>
    </source>
</evidence>
<evidence type="ECO:0000256" key="1">
    <source>
        <dbReference type="SAM" id="MobiDB-lite"/>
    </source>
</evidence>
<name>A0ABW2W346_9ACTN</name>
<reference evidence="3" key="1">
    <citation type="journal article" date="2019" name="Int. J. Syst. Evol. Microbiol.">
        <title>The Global Catalogue of Microorganisms (GCM) 10K type strain sequencing project: providing services to taxonomists for standard genome sequencing and annotation.</title>
        <authorList>
            <consortium name="The Broad Institute Genomics Platform"/>
            <consortium name="The Broad Institute Genome Sequencing Center for Infectious Disease"/>
            <person name="Wu L."/>
            <person name="Ma J."/>
        </authorList>
    </citation>
    <scope>NUCLEOTIDE SEQUENCE [LARGE SCALE GENOMIC DNA]</scope>
    <source>
        <strain evidence="3">CGMCC 4.7400</strain>
    </source>
</reference>
<gene>
    <name evidence="2" type="ORF">ACFQZ6_04635</name>
</gene>
<dbReference type="EMBL" id="JBHTEB010000001">
    <property type="protein sequence ID" value="MFD0313531.1"/>
    <property type="molecule type" value="Genomic_DNA"/>
</dbReference>
<sequence>MGSNKNLQDILKDFVGGVTDNWKDLIDDLINRNDDDTSNTSNNALGALTGLPQNALGLLSGALNPGAAGQLLGAGGGNPLAALNMLTGGAAAANPLAALQMLGGGGNPMAMLSALQGFGQLAGGTGQLAGGLGQAAGGVGNVLNTAAGLPGQLGHLMQMPQQAAQMAGQLPGLGQLAQAPQQAAQTAQQLAGGIPGVGGLLGGQQGQQQGGGTEGKSQSS</sequence>
<feature type="compositionally biased region" description="Gly residues" evidence="1">
    <location>
        <begin position="198"/>
        <end position="214"/>
    </location>
</feature>
<protein>
    <submittedName>
        <fullName evidence="2">Uncharacterized protein</fullName>
    </submittedName>
</protein>
<evidence type="ECO:0000313" key="2">
    <source>
        <dbReference type="EMBL" id="MFD0313531.1"/>
    </source>
</evidence>
<proteinExistence type="predicted"/>
<organism evidence="2 3">
    <name type="scientific">Streptomyces flavalbus</name>
    <dbReference type="NCBI Taxonomy" id="2665155"/>
    <lineage>
        <taxon>Bacteria</taxon>
        <taxon>Bacillati</taxon>
        <taxon>Actinomycetota</taxon>
        <taxon>Actinomycetes</taxon>
        <taxon>Kitasatosporales</taxon>
        <taxon>Streptomycetaceae</taxon>
        <taxon>Streptomyces</taxon>
    </lineage>
</organism>
<accession>A0ABW2W346</accession>